<evidence type="ECO:0000313" key="2">
    <source>
        <dbReference type="EMBL" id="KAH7366819.1"/>
    </source>
</evidence>
<dbReference type="AlphaFoldDB" id="A0A8K0TNW1"/>
<evidence type="ECO:0000256" key="1">
    <source>
        <dbReference type="SAM" id="MobiDB-lite"/>
    </source>
</evidence>
<sequence>MSNLEILHGYRHLYRAMLRAVQFSNRSRYVARDHLRRSFHNEEDTLDPEAIKRTRWFLEAAAKERGLEHRILKNLVRKLPQPQDHMGSSWRQQQNLSQRSDKIKQADDAADDLKKKAPSHYHMTIAMLNKSMGMCLR</sequence>
<accession>A0A8K0TNW1</accession>
<gene>
    <name evidence="2" type="ORF">B0T11DRAFT_47677</name>
</gene>
<dbReference type="EMBL" id="JAGPXD010000002">
    <property type="protein sequence ID" value="KAH7366819.1"/>
    <property type="molecule type" value="Genomic_DNA"/>
</dbReference>
<comment type="caution">
    <text evidence="2">The sequence shown here is derived from an EMBL/GenBank/DDBJ whole genome shotgun (WGS) entry which is preliminary data.</text>
</comment>
<keyword evidence="3" id="KW-1185">Reference proteome</keyword>
<feature type="region of interest" description="Disordered" evidence="1">
    <location>
        <begin position="80"/>
        <end position="115"/>
    </location>
</feature>
<feature type="compositionally biased region" description="Basic and acidic residues" evidence="1">
    <location>
        <begin position="99"/>
        <end position="115"/>
    </location>
</feature>
<feature type="compositionally biased region" description="Polar residues" evidence="1">
    <location>
        <begin position="89"/>
        <end position="98"/>
    </location>
</feature>
<evidence type="ECO:0000313" key="3">
    <source>
        <dbReference type="Proteomes" id="UP000813385"/>
    </source>
</evidence>
<organism evidence="2 3">
    <name type="scientific">Plectosphaerella cucumerina</name>
    <dbReference type="NCBI Taxonomy" id="40658"/>
    <lineage>
        <taxon>Eukaryota</taxon>
        <taxon>Fungi</taxon>
        <taxon>Dikarya</taxon>
        <taxon>Ascomycota</taxon>
        <taxon>Pezizomycotina</taxon>
        <taxon>Sordariomycetes</taxon>
        <taxon>Hypocreomycetidae</taxon>
        <taxon>Glomerellales</taxon>
        <taxon>Plectosphaerellaceae</taxon>
        <taxon>Plectosphaerella</taxon>
    </lineage>
</organism>
<dbReference type="Proteomes" id="UP000813385">
    <property type="component" value="Unassembled WGS sequence"/>
</dbReference>
<reference evidence="2" key="1">
    <citation type="journal article" date="2021" name="Nat. Commun.">
        <title>Genetic determinants of endophytism in the Arabidopsis root mycobiome.</title>
        <authorList>
            <person name="Mesny F."/>
            <person name="Miyauchi S."/>
            <person name="Thiergart T."/>
            <person name="Pickel B."/>
            <person name="Atanasova L."/>
            <person name="Karlsson M."/>
            <person name="Huettel B."/>
            <person name="Barry K.W."/>
            <person name="Haridas S."/>
            <person name="Chen C."/>
            <person name="Bauer D."/>
            <person name="Andreopoulos W."/>
            <person name="Pangilinan J."/>
            <person name="LaButti K."/>
            <person name="Riley R."/>
            <person name="Lipzen A."/>
            <person name="Clum A."/>
            <person name="Drula E."/>
            <person name="Henrissat B."/>
            <person name="Kohler A."/>
            <person name="Grigoriev I.V."/>
            <person name="Martin F.M."/>
            <person name="Hacquard S."/>
        </authorList>
    </citation>
    <scope>NUCLEOTIDE SEQUENCE</scope>
    <source>
        <strain evidence="2">MPI-CAGE-AT-0016</strain>
    </source>
</reference>
<protein>
    <submittedName>
        <fullName evidence="2">Uncharacterized protein</fullName>
    </submittedName>
</protein>
<name>A0A8K0TNW1_9PEZI</name>
<dbReference type="OrthoDB" id="4392610at2759"/>
<proteinExistence type="predicted"/>